<proteinExistence type="predicted"/>
<evidence type="ECO:0000313" key="1">
    <source>
        <dbReference type="EMBL" id="CAB1435697.1"/>
    </source>
</evidence>
<reference evidence="1" key="1">
    <citation type="submission" date="2020-03" db="EMBL/GenBank/DDBJ databases">
        <authorList>
            <person name="Weist P."/>
        </authorList>
    </citation>
    <scope>NUCLEOTIDE SEQUENCE</scope>
</reference>
<dbReference type="AlphaFoldDB" id="A0A9N7UNF4"/>
<keyword evidence="2" id="KW-1185">Reference proteome</keyword>
<sequence length="99" mass="11168">MAQFPVGCDSIPGLRCWSEKTDDIRLKETWSRRMENLQMLILIHEPLSSSSSTDPSTYVEVEVRGRGEHPPTSITEDQSAQFVSQTLLLSVDLDRCSVK</sequence>
<gene>
    <name evidence="1" type="ORF">PLEPLA_LOCUS23749</name>
</gene>
<organism evidence="1 2">
    <name type="scientific">Pleuronectes platessa</name>
    <name type="common">European plaice</name>
    <dbReference type="NCBI Taxonomy" id="8262"/>
    <lineage>
        <taxon>Eukaryota</taxon>
        <taxon>Metazoa</taxon>
        <taxon>Chordata</taxon>
        <taxon>Craniata</taxon>
        <taxon>Vertebrata</taxon>
        <taxon>Euteleostomi</taxon>
        <taxon>Actinopterygii</taxon>
        <taxon>Neopterygii</taxon>
        <taxon>Teleostei</taxon>
        <taxon>Neoteleostei</taxon>
        <taxon>Acanthomorphata</taxon>
        <taxon>Carangaria</taxon>
        <taxon>Pleuronectiformes</taxon>
        <taxon>Pleuronectoidei</taxon>
        <taxon>Pleuronectidae</taxon>
        <taxon>Pleuronectes</taxon>
    </lineage>
</organism>
<dbReference type="EMBL" id="CADEAL010001799">
    <property type="protein sequence ID" value="CAB1435697.1"/>
    <property type="molecule type" value="Genomic_DNA"/>
</dbReference>
<comment type="caution">
    <text evidence="1">The sequence shown here is derived from an EMBL/GenBank/DDBJ whole genome shotgun (WGS) entry which is preliminary data.</text>
</comment>
<protein>
    <submittedName>
        <fullName evidence="1">Uncharacterized protein</fullName>
    </submittedName>
</protein>
<dbReference type="Proteomes" id="UP001153269">
    <property type="component" value="Unassembled WGS sequence"/>
</dbReference>
<accession>A0A9N7UNF4</accession>
<name>A0A9N7UNF4_PLEPL</name>
<evidence type="ECO:0000313" key="2">
    <source>
        <dbReference type="Proteomes" id="UP001153269"/>
    </source>
</evidence>